<evidence type="ECO:0000313" key="1">
    <source>
        <dbReference type="EMBL" id="RVW47276.1"/>
    </source>
</evidence>
<dbReference type="EMBL" id="QGNW01001287">
    <property type="protein sequence ID" value="RVW47276.1"/>
    <property type="molecule type" value="Genomic_DNA"/>
</dbReference>
<dbReference type="Proteomes" id="UP000288805">
    <property type="component" value="Unassembled WGS sequence"/>
</dbReference>
<dbReference type="PANTHER" id="PTHR34427">
    <property type="entry name" value="DUF4283 DOMAIN PROTEIN"/>
    <property type="match status" value="1"/>
</dbReference>
<accession>A0A438EHT1</accession>
<dbReference type="PANTHER" id="PTHR34427:SF5">
    <property type="entry name" value="DUF4283 DOMAIN-CONTAINING PROTEIN"/>
    <property type="match status" value="1"/>
</dbReference>
<comment type="caution">
    <text evidence="1">The sequence shown here is derived from an EMBL/GenBank/DDBJ whole genome shotgun (WGS) entry which is preliminary data.</text>
</comment>
<name>A0A438EHT1_VITVI</name>
<evidence type="ECO:0000313" key="2">
    <source>
        <dbReference type="Proteomes" id="UP000288805"/>
    </source>
</evidence>
<reference evidence="1 2" key="1">
    <citation type="journal article" date="2018" name="PLoS Genet.">
        <title>Population sequencing reveals clonal diversity and ancestral inbreeding in the grapevine cultivar Chardonnay.</title>
        <authorList>
            <person name="Roach M.J."/>
            <person name="Johnson D.L."/>
            <person name="Bohlmann J."/>
            <person name="van Vuuren H.J."/>
            <person name="Jones S.J."/>
            <person name="Pretorius I.S."/>
            <person name="Schmidt S.A."/>
            <person name="Borneman A.R."/>
        </authorList>
    </citation>
    <scope>NUCLEOTIDE SEQUENCE [LARGE SCALE GENOMIC DNA]</scope>
    <source>
        <strain evidence="2">cv. Chardonnay</strain>
        <tissue evidence="1">Leaf</tissue>
    </source>
</reference>
<dbReference type="Gene3D" id="3.30.310.130">
    <property type="entry name" value="Ubiquitin-related"/>
    <property type="match status" value="1"/>
</dbReference>
<dbReference type="AlphaFoldDB" id="A0A438EHT1"/>
<organism evidence="1 2">
    <name type="scientific">Vitis vinifera</name>
    <name type="common">Grape</name>
    <dbReference type="NCBI Taxonomy" id="29760"/>
    <lineage>
        <taxon>Eukaryota</taxon>
        <taxon>Viridiplantae</taxon>
        <taxon>Streptophyta</taxon>
        <taxon>Embryophyta</taxon>
        <taxon>Tracheophyta</taxon>
        <taxon>Spermatophyta</taxon>
        <taxon>Magnoliopsida</taxon>
        <taxon>eudicotyledons</taxon>
        <taxon>Gunneridae</taxon>
        <taxon>Pentapetalae</taxon>
        <taxon>rosids</taxon>
        <taxon>Vitales</taxon>
        <taxon>Vitaceae</taxon>
        <taxon>Viteae</taxon>
        <taxon>Vitis</taxon>
    </lineage>
</organism>
<proteinExistence type="predicted"/>
<sequence>MLSSEEERFSLVFPEGRDDDEEAFGVTQRVCLSFGGKWRRRSIPTEVVNRGKELGEAFPHQCLVGRWGDFRPGLGAHLFFFKFDNDFEVESVWLLGNSWFEGKALQLDWWRPDIGYFKVEDRVNEVQVRVFGVPLHFWGEEFFKRLSDACGGFVAVDGEVREKWPLQWARILVKSNRKMVRVFHAPVGEWEGKKRVMYKSGNNIDQAAVGTGLPECLDVAVGSFSLLDSEDKEGGLCSKEYGPSTVQALLVKGGLSMTGQSSKGCPRVFVRPTQPRREKGNNEEVCADPLIRRALVEGHGWEKNVRSKEGLLGGALGEGNLLVKMLFMDGSLLEFPQISEEGPFCNDVVVRFGESDPSKLCGDARGGFENEIISLLTKMDARRGHGGKSSEGRGSQTRLLVSTGRSGSWSARLATIGGLRDGWGSDKETSFIKFRRWWKGVNIFQKAYILLPIHQE</sequence>
<gene>
    <name evidence="1" type="ORF">CK203_070089</name>
</gene>
<protein>
    <submittedName>
        <fullName evidence="1">Uncharacterized protein</fullName>
    </submittedName>
</protein>